<evidence type="ECO:0000256" key="7">
    <source>
        <dbReference type="ARBA" id="ARBA00022842"/>
    </source>
</evidence>
<dbReference type="Pfam" id="PF01223">
    <property type="entry name" value="Endonuclease_NS"/>
    <property type="match status" value="1"/>
</dbReference>
<feature type="binding site" evidence="9">
    <location>
        <position position="162"/>
    </location>
    <ligand>
        <name>Mg(2+)</name>
        <dbReference type="ChEBI" id="CHEBI:18420"/>
        <note>catalytic</note>
    </ligand>
</feature>
<dbReference type="InterPro" id="IPR040255">
    <property type="entry name" value="Non-specific_endonuclease"/>
</dbReference>
<dbReference type="Proteomes" id="UP000005234">
    <property type="component" value="Chromosome"/>
</dbReference>
<dbReference type="PROSITE" id="PS01070">
    <property type="entry name" value="NUCLEASE_NON_SPEC"/>
    <property type="match status" value="1"/>
</dbReference>
<evidence type="ECO:0000256" key="11">
    <source>
        <dbReference type="SAM" id="SignalP"/>
    </source>
</evidence>
<protein>
    <recommendedName>
        <fullName evidence="10">Endonuclease</fullName>
        <ecNumber evidence="10">3.1.30.-</ecNumber>
    </recommendedName>
</protein>
<proteinExistence type="inferred from homology"/>
<organism evidence="14 15">
    <name type="scientific">Frateuria aurantia (strain ATCC 33424 / DSM 6220 / KCTC 2777 / LMG 1558 / NBRC 3245 / NCIMB 13370)</name>
    <name type="common">Acetobacter aurantius</name>
    <dbReference type="NCBI Taxonomy" id="767434"/>
    <lineage>
        <taxon>Bacteria</taxon>
        <taxon>Pseudomonadati</taxon>
        <taxon>Pseudomonadota</taxon>
        <taxon>Gammaproteobacteria</taxon>
        <taxon>Lysobacterales</taxon>
        <taxon>Rhodanobacteraceae</taxon>
        <taxon>Frateuria</taxon>
    </lineage>
</organism>
<dbReference type="InterPro" id="IPR001604">
    <property type="entry name" value="Endo_G_ENPP1-like_dom"/>
</dbReference>
<evidence type="ECO:0000256" key="6">
    <source>
        <dbReference type="ARBA" id="ARBA00022801"/>
    </source>
</evidence>
<evidence type="ECO:0000256" key="8">
    <source>
        <dbReference type="PIRSR" id="PIRSR640255-1"/>
    </source>
</evidence>
<feature type="domain" description="DNA/RNA non-specific endonuclease/pyrophosphatase/phosphodiesterase" evidence="13">
    <location>
        <begin position="65"/>
        <end position="254"/>
    </location>
</feature>
<evidence type="ECO:0000256" key="3">
    <source>
        <dbReference type="ARBA" id="ARBA00022722"/>
    </source>
</evidence>
<dbReference type="eggNOG" id="COG1864">
    <property type="taxonomic scope" value="Bacteria"/>
</dbReference>
<dbReference type="EC" id="3.1.30.-" evidence="10"/>
<keyword evidence="11" id="KW-0732">Signal</keyword>
<dbReference type="SUPFAM" id="SSF54060">
    <property type="entry name" value="His-Me finger endonucleases"/>
    <property type="match status" value="1"/>
</dbReference>
<keyword evidence="6 10" id="KW-0378">Hydrolase</keyword>
<evidence type="ECO:0000259" key="13">
    <source>
        <dbReference type="SMART" id="SM00892"/>
    </source>
</evidence>
<keyword evidence="5 10" id="KW-0255">Endonuclease</keyword>
<dbReference type="GO" id="GO:0046872">
    <property type="term" value="F:metal ion binding"/>
    <property type="evidence" value="ECO:0007669"/>
    <property type="project" value="UniProtKB-KW"/>
</dbReference>
<dbReference type="KEGG" id="fau:Fraau_2120"/>
<dbReference type="GO" id="GO:0016787">
    <property type="term" value="F:hydrolase activity"/>
    <property type="evidence" value="ECO:0007669"/>
    <property type="project" value="UniProtKB-KW"/>
</dbReference>
<keyword evidence="3 10" id="KW-0540">Nuclease</keyword>
<keyword evidence="4 9" id="KW-0479">Metal-binding</keyword>
<evidence type="ECO:0000259" key="12">
    <source>
        <dbReference type="SMART" id="SM00477"/>
    </source>
</evidence>
<dbReference type="HOGENOM" id="CLU_055174_1_1_6"/>
<dbReference type="Gene3D" id="3.40.570.10">
    <property type="entry name" value="Extracellular Endonuclease, subunit A"/>
    <property type="match status" value="1"/>
</dbReference>
<sequence length="254" mass="29056">MQHCSTPLRPRSARKNWLPPMAGLLLSLVISSPAHAAFEACRALFPHHHVPAVPAGRFGKTRDLCFDDFAVLYSPTSRTPVYGVERLNKHALLDHQKRTNRFYEEARLRPGERSSLADYRATLGIQHFDRGHIVPAGDRSTEAGMAQSFSLANMTPQYPSFNRRTWAGVERATRKYVMRAKGDVYVFTGPYYGSHPQKLGPDQVWIPDYVYKLVYDPTTGRSWAFWLPNLQQVRMQPPISYQELVRRTGIHFLD</sequence>
<evidence type="ECO:0000256" key="5">
    <source>
        <dbReference type="ARBA" id="ARBA00022759"/>
    </source>
</evidence>
<name>H8L3I5_FRAAD</name>
<evidence type="ECO:0000313" key="14">
    <source>
        <dbReference type="EMBL" id="AFC86503.1"/>
    </source>
</evidence>
<accession>H8L3I5</accession>
<dbReference type="EMBL" id="CP003350">
    <property type="protein sequence ID" value="AFC86503.1"/>
    <property type="molecule type" value="Genomic_DNA"/>
</dbReference>
<feature type="active site" description="Proton acceptor" evidence="8">
    <location>
        <position position="132"/>
    </location>
</feature>
<evidence type="ECO:0000256" key="4">
    <source>
        <dbReference type="ARBA" id="ARBA00022723"/>
    </source>
</evidence>
<evidence type="ECO:0000313" key="15">
    <source>
        <dbReference type="Proteomes" id="UP000005234"/>
    </source>
</evidence>
<dbReference type="GO" id="GO:0003676">
    <property type="term" value="F:nucleic acid binding"/>
    <property type="evidence" value="ECO:0007669"/>
    <property type="project" value="InterPro"/>
</dbReference>
<evidence type="ECO:0000256" key="1">
    <source>
        <dbReference type="ARBA" id="ARBA00001946"/>
    </source>
</evidence>
<dbReference type="SMART" id="SM00477">
    <property type="entry name" value="NUC"/>
    <property type="match status" value="1"/>
</dbReference>
<reference evidence="14" key="1">
    <citation type="submission" date="2012-02" db="EMBL/GenBank/DDBJ databases">
        <title>The complete genome of Frateuria aurantia DSM 6220.</title>
        <authorList>
            <consortium name="US DOE Joint Genome Institute (JGI-PGF)"/>
            <person name="Lucas S."/>
            <person name="Copeland A."/>
            <person name="Lapidus A."/>
            <person name="Glavina del Rio T."/>
            <person name="Dalin E."/>
            <person name="Tice H."/>
            <person name="Bruce D."/>
            <person name="Goodwin L."/>
            <person name="Pitluck S."/>
            <person name="Peters L."/>
            <person name="Ovchinnikova G."/>
            <person name="Teshima H."/>
            <person name="Kyrpides N."/>
            <person name="Mavromatis K."/>
            <person name="Ivanova N."/>
            <person name="Brettin T."/>
            <person name="Detter J.C."/>
            <person name="Han C."/>
            <person name="Larimer F."/>
            <person name="Land M."/>
            <person name="Hauser L."/>
            <person name="Markowitz V."/>
            <person name="Cheng J.-F."/>
            <person name="Hugenholtz P."/>
            <person name="Woyke T."/>
            <person name="Wu D."/>
            <person name="Brambilla E."/>
            <person name="Klenk H.-P."/>
            <person name="Eisen J.A."/>
        </authorList>
    </citation>
    <scope>NUCLEOTIDE SEQUENCE</scope>
    <source>
        <strain evidence="14">DSM 6220</strain>
    </source>
</reference>
<dbReference type="STRING" id="767434.Fraau_2120"/>
<feature type="signal peptide" evidence="11">
    <location>
        <begin position="1"/>
        <end position="36"/>
    </location>
</feature>
<dbReference type="GO" id="GO:0004519">
    <property type="term" value="F:endonuclease activity"/>
    <property type="evidence" value="ECO:0007669"/>
    <property type="project" value="UniProtKB-UniRule"/>
</dbReference>
<comment type="cofactor">
    <cofactor evidence="1 10">
        <name>Mg(2+)</name>
        <dbReference type="ChEBI" id="CHEBI:18420"/>
    </cofactor>
</comment>
<feature type="domain" description="ENPP1-3/EXOG-like endonuclease/phosphodiesterase" evidence="12">
    <location>
        <begin position="66"/>
        <end position="254"/>
    </location>
</feature>
<evidence type="ECO:0000256" key="10">
    <source>
        <dbReference type="RuleBase" id="RU366055"/>
    </source>
</evidence>
<keyword evidence="7" id="KW-0460">Magnesium</keyword>
<dbReference type="AlphaFoldDB" id="H8L3I5"/>
<dbReference type="PANTHER" id="PTHR13966:SF5">
    <property type="entry name" value="ENDONUCLEASE G, MITOCHONDRIAL"/>
    <property type="match status" value="1"/>
</dbReference>
<dbReference type="InterPro" id="IPR020821">
    <property type="entry name" value="ENPP1-3/EXOG-like_nuc-like"/>
</dbReference>
<evidence type="ECO:0000256" key="2">
    <source>
        <dbReference type="ARBA" id="ARBA00010052"/>
    </source>
</evidence>
<evidence type="ECO:0000256" key="9">
    <source>
        <dbReference type="PIRSR" id="PIRSR640255-2"/>
    </source>
</evidence>
<dbReference type="InterPro" id="IPR018524">
    <property type="entry name" value="DNA/RNA_endonuclease_AS"/>
</dbReference>
<gene>
    <name evidence="14" type="ordered locus">Fraau_2120</name>
</gene>
<dbReference type="InterPro" id="IPR044925">
    <property type="entry name" value="His-Me_finger_sf"/>
</dbReference>
<dbReference type="InterPro" id="IPR044929">
    <property type="entry name" value="DNA/RNA_non-sp_Endonuclease_sf"/>
</dbReference>
<comment type="similarity">
    <text evidence="2 10">Belongs to the DNA/RNA non-specific endonuclease family.</text>
</comment>
<dbReference type="SMART" id="SM00892">
    <property type="entry name" value="Endonuclease_NS"/>
    <property type="match status" value="1"/>
</dbReference>
<dbReference type="PANTHER" id="PTHR13966">
    <property type="entry name" value="ENDONUCLEASE RELATED"/>
    <property type="match status" value="1"/>
</dbReference>
<feature type="chain" id="PRO_5003613621" description="Endonuclease" evidence="11">
    <location>
        <begin position="37"/>
        <end position="254"/>
    </location>
</feature>
<keyword evidence="15" id="KW-1185">Reference proteome</keyword>